<dbReference type="AlphaFoldDB" id="A0A6J1ADV5"/>
<dbReference type="Proteomes" id="UP000504621">
    <property type="component" value="Unplaced"/>
</dbReference>
<organism evidence="3 4">
    <name type="scientific">Herrania umbratica</name>
    <dbReference type="NCBI Taxonomy" id="108875"/>
    <lineage>
        <taxon>Eukaryota</taxon>
        <taxon>Viridiplantae</taxon>
        <taxon>Streptophyta</taxon>
        <taxon>Embryophyta</taxon>
        <taxon>Tracheophyta</taxon>
        <taxon>Spermatophyta</taxon>
        <taxon>Magnoliopsida</taxon>
        <taxon>eudicotyledons</taxon>
        <taxon>Gunneridae</taxon>
        <taxon>Pentapetalae</taxon>
        <taxon>rosids</taxon>
        <taxon>malvids</taxon>
        <taxon>Malvales</taxon>
        <taxon>Malvaceae</taxon>
        <taxon>Byttnerioideae</taxon>
        <taxon>Herrania</taxon>
    </lineage>
</organism>
<feature type="region of interest" description="Disordered" evidence="1">
    <location>
        <begin position="430"/>
        <end position="522"/>
    </location>
</feature>
<dbReference type="PANTHER" id="PTHR34282">
    <property type="entry name" value="OS01G0228800 PROTEIN-RELATED"/>
    <property type="match status" value="1"/>
</dbReference>
<feature type="compositionally biased region" description="Basic and acidic residues" evidence="1">
    <location>
        <begin position="445"/>
        <end position="460"/>
    </location>
</feature>
<proteinExistence type="predicted"/>
<protein>
    <submittedName>
        <fullName evidence="4">Uncharacterized protein LOC110417118</fullName>
    </submittedName>
</protein>
<sequence length="1092" mass="123570">MAKRSDFAQKLLDDLRLRKERMAASQNSKGTNPMVADAYAYSRRTYKSSREPKPLKTTGFRAGSAQNRSSGASKLVTTGQVSNQIVPFGSGQKSEQIGGLSMALAFALENGGKLRRTDFSGNNSVFSFLHNIGRRQTDYGKMERRNSVVSRHQPSSSQLPTLSHLHIEEISRGAQKLNQILQACSNGLNFDRYSIEIGRELLKGAMDLEESLRMLVNMQEASEYLTTPQRKSRITLLEEEEEEEDENTVRIADQKQLDRPRFSFDRPSRNYNDIQEVARTDLKLRLAALTYSPEVTNSKHEKKVLAVSNSRSNKLSVSYGPDIKNLTAFSEQNHSSSLPSKQEKSRIPNVIAKLMGLDELPGNVDSKVTSQKESGKQKVEGMITKKPALETTKKAEQRTNNTANPVLPSVKQKAILASKIPLIQDTVTSPAGKTLTTRNGGTRVAVHDKLPPRKDLEDMKSVTSSRKANIKIEKQQSDHAQLNYNSGSRKENQEKDRKQDNIKHREQRGAERSESKEPVFKDEMQQMIPYMHKRSESALTMKEKTEFSESMHHMENRYSNKLLLGNQQKLQHNHAFQHVHMLQKSELQEKKRQTEEKEQHSTKQKLQGKKQKGNEPVSGNFSKPMSGATNLQNKQPQMSHAATTRKGSTEHIDATQFNGFPDGRHQENPARDRSSINLNFKIKDSINRKSSQHYSGGDIESETAKARILFAVDEKPAQVQTTMKAKRAKGHKLEVPRKINEVMTKKGGSVTNLPRMLKHQSSILQEGKQTRQEKLAISREADQMKASRFEEVEAQITRSKKSVASLQPSSVAQELQKAAQQNSVLCSPVEDDSQSLNESQALAAKDRCQNTVPMATNEHQDQEPDLGRAKEHTVKNSATDPLRRTQEESTEISYTPQSQTQRTYTSEMPEPLTESENHLKQILMKSQLFMNTAEALFKLNIPISILHANGLDYHDQESKLVLDCGYEVMKRKGRRQELSVHPFLKVSITSNKAKSLDELVKQMCKDFDKLKLYGRDGREDSPFEDYLPKMLEADVYNKEPDVNCMWDLGWNCVMFAFLEKDDVIRDVEKYVLNGLLDEITRDLFKGISASVK</sequence>
<feature type="compositionally biased region" description="Basic and acidic residues" evidence="1">
    <location>
        <begin position="858"/>
        <end position="874"/>
    </location>
</feature>
<accession>A0A6J1ADV5</accession>
<dbReference type="GeneID" id="110417118"/>
<evidence type="ECO:0000256" key="1">
    <source>
        <dbReference type="SAM" id="MobiDB-lite"/>
    </source>
</evidence>
<feature type="compositionally biased region" description="Polar residues" evidence="1">
    <location>
        <begin position="891"/>
        <end position="906"/>
    </location>
</feature>
<evidence type="ECO:0000313" key="4">
    <source>
        <dbReference type="RefSeq" id="XP_021285006.1"/>
    </source>
</evidence>
<evidence type="ECO:0000313" key="3">
    <source>
        <dbReference type="Proteomes" id="UP000504621"/>
    </source>
</evidence>
<reference evidence="4" key="1">
    <citation type="submission" date="2025-08" db="UniProtKB">
        <authorList>
            <consortium name="RefSeq"/>
        </authorList>
    </citation>
    <scope>IDENTIFICATION</scope>
    <source>
        <tissue evidence="4">Leaf</tissue>
    </source>
</reference>
<feature type="compositionally biased region" description="Polar residues" evidence="1">
    <location>
        <begin position="64"/>
        <end position="75"/>
    </location>
</feature>
<feature type="compositionally biased region" description="Polar residues" evidence="1">
    <location>
        <begin position="478"/>
        <end position="487"/>
    </location>
</feature>
<feature type="compositionally biased region" description="Basic residues" evidence="1">
    <location>
        <begin position="602"/>
        <end position="611"/>
    </location>
</feature>
<dbReference type="InterPro" id="IPR032795">
    <property type="entry name" value="DUF3741-assoc"/>
</dbReference>
<name>A0A6J1ADV5_9ROSI</name>
<feature type="region of interest" description="Disordered" evidence="1">
    <location>
        <begin position="45"/>
        <end position="75"/>
    </location>
</feature>
<evidence type="ECO:0000259" key="2">
    <source>
        <dbReference type="Pfam" id="PF14383"/>
    </source>
</evidence>
<feature type="compositionally biased region" description="Polar residues" evidence="1">
    <location>
        <begin position="617"/>
        <end position="646"/>
    </location>
</feature>
<feature type="compositionally biased region" description="Basic and acidic residues" evidence="1">
    <location>
        <begin position="586"/>
        <end position="601"/>
    </location>
</feature>
<dbReference type="Pfam" id="PF14383">
    <property type="entry name" value="VARLMGL"/>
    <property type="match status" value="1"/>
</dbReference>
<feature type="compositionally biased region" description="Basic and acidic residues" evidence="1">
    <location>
        <begin position="662"/>
        <end position="674"/>
    </location>
</feature>
<keyword evidence="3" id="KW-1185">Reference proteome</keyword>
<feature type="region of interest" description="Disordered" evidence="1">
    <location>
        <begin position="856"/>
        <end position="913"/>
    </location>
</feature>
<dbReference type="OrthoDB" id="761625at2759"/>
<feature type="domain" description="DUF3741" evidence="2">
    <location>
        <begin position="335"/>
        <end position="363"/>
    </location>
</feature>
<feature type="region of interest" description="Disordered" evidence="1">
    <location>
        <begin position="585"/>
        <end position="676"/>
    </location>
</feature>
<dbReference type="PANTHER" id="PTHR34282:SF1">
    <property type="entry name" value="DUF3741 DOMAIN-CONTAINING PROTEIN"/>
    <property type="match status" value="1"/>
</dbReference>
<gene>
    <name evidence="4" type="primary">LOC110417118</name>
</gene>
<dbReference type="RefSeq" id="XP_021285006.1">
    <property type="nucleotide sequence ID" value="XM_021429331.1"/>
</dbReference>
<feature type="compositionally biased region" description="Polar residues" evidence="1">
    <location>
        <begin position="430"/>
        <end position="440"/>
    </location>
</feature>
<feature type="compositionally biased region" description="Basic and acidic residues" evidence="1">
    <location>
        <begin position="488"/>
        <end position="522"/>
    </location>
</feature>